<name>X1LS41_9ZZZZ</name>
<dbReference type="AlphaFoldDB" id="X1LS41"/>
<evidence type="ECO:0000313" key="1">
    <source>
        <dbReference type="EMBL" id="GAI22192.1"/>
    </source>
</evidence>
<organism evidence="1">
    <name type="scientific">marine sediment metagenome</name>
    <dbReference type="NCBI Taxonomy" id="412755"/>
    <lineage>
        <taxon>unclassified sequences</taxon>
        <taxon>metagenomes</taxon>
        <taxon>ecological metagenomes</taxon>
    </lineage>
</organism>
<comment type="caution">
    <text evidence="1">The sequence shown here is derived from an EMBL/GenBank/DDBJ whole genome shotgun (WGS) entry which is preliminary data.</text>
</comment>
<sequence>VRNYQVSDTYVPLIVRKFGRTKKGKWKKRNEVINAIATGSGLPQGYYILHFLKSSVDADDYFHLLIDFSMVQSEAKKSGEGAVRIPSGWHRICRLDSPYIEDLLQKYASISARIGTPDIPENVIKKEKERLNSTS</sequence>
<gene>
    <name evidence="1" type="ORF">S06H3_24220</name>
</gene>
<proteinExistence type="predicted"/>
<accession>X1LS41</accession>
<dbReference type="EMBL" id="BARV01013402">
    <property type="protein sequence ID" value="GAI22192.1"/>
    <property type="molecule type" value="Genomic_DNA"/>
</dbReference>
<reference evidence="1" key="1">
    <citation type="journal article" date="2014" name="Front. Microbiol.">
        <title>High frequency of phylogenetically diverse reductive dehalogenase-homologous genes in deep subseafloor sedimentary metagenomes.</title>
        <authorList>
            <person name="Kawai M."/>
            <person name="Futagami T."/>
            <person name="Toyoda A."/>
            <person name="Takaki Y."/>
            <person name="Nishi S."/>
            <person name="Hori S."/>
            <person name="Arai W."/>
            <person name="Tsubouchi T."/>
            <person name="Morono Y."/>
            <person name="Uchiyama I."/>
            <person name="Ito T."/>
            <person name="Fujiyama A."/>
            <person name="Inagaki F."/>
            <person name="Takami H."/>
        </authorList>
    </citation>
    <scope>NUCLEOTIDE SEQUENCE</scope>
    <source>
        <strain evidence="1">Expedition CK06-06</strain>
    </source>
</reference>
<feature type="non-terminal residue" evidence="1">
    <location>
        <position position="1"/>
    </location>
</feature>
<protein>
    <submittedName>
        <fullName evidence="1">Uncharacterized protein</fullName>
    </submittedName>
</protein>